<evidence type="ECO:0000256" key="2">
    <source>
        <dbReference type="ARBA" id="ARBA00006997"/>
    </source>
</evidence>
<accession>A0A9D1Y168</accession>
<evidence type="ECO:0000256" key="10">
    <source>
        <dbReference type="ARBA" id="ARBA00048567"/>
    </source>
</evidence>
<dbReference type="HAMAP" id="MF_00109">
    <property type="entry name" value="Shikimate_kinase"/>
    <property type="match status" value="1"/>
</dbReference>
<keyword evidence="4" id="KW-0028">Amino-acid biosynthesis</keyword>
<dbReference type="GO" id="GO:0005829">
    <property type="term" value="C:cytosol"/>
    <property type="evidence" value="ECO:0007669"/>
    <property type="project" value="TreeGrafter"/>
</dbReference>
<evidence type="ECO:0000313" key="12">
    <source>
        <dbReference type="Proteomes" id="UP000886751"/>
    </source>
</evidence>
<dbReference type="PRINTS" id="PR01100">
    <property type="entry name" value="SHIKIMTKNASE"/>
</dbReference>
<dbReference type="EMBL" id="DXEI01000114">
    <property type="protein sequence ID" value="HIX95293.1"/>
    <property type="molecule type" value="Genomic_DNA"/>
</dbReference>
<dbReference type="GO" id="GO:0005524">
    <property type="term" value="F:ATP binding"/>
    <property type="evidence" value="ECO:0007669"/>
    <property type="project" value="UniProtKB-KW"/>
</dbReference>
<proteinExistence type="inferred from homology"/>
<dbReference type="PANTHER" id="PTHR21087">
    <property type="entry name" value="SHIKIMATE KINASE"/>
    <property type="match status" value="1"/>
</dbReference>
<dbReference type="PANTHER" id="PTHR21087:SF16">
    <property type="entry name" value="SHIKIMATE KINASE 1, CHLOROPLASTIC"/>
    <property type="match status" value="1"/>
</dbReference>
<keyword evidence="5" id="KW-0808">Transferase</keyword>
<evidence type="ECO:0000256" key="8">
    <source>
        <dbReference type="ARBA" id="ARBA00022840"/>
    </source>
</evidence>
<keyword evidence="7 11" id="KW-0418">Kinase</keyword>
<sequence length="213" mass="22668">VLRAAERGVNAAGGFEMLVAQAVYAAQYFTGQFFASDSVIPAACRRLQRQLANVSLIGMPGCGKSTVGAALAQTLNKTFVDLDEEIERRTGQNIPDIFAREGEEAFRRYEAAALADIAKQTGQVIACGGGIVKTQANVHALRQNGCVLWVQRPLGKLATGGRPLSRGGAALKQLQEERTPLYRAAADAVLDNAGTLQAAVEAAVQLFEREPLL</sequence>
<comment type="similarity">
    <text evidence="2">Belongs to the shikimate kinase family.</text>
</comment>
<evidence type="ECO:0000256" key="6">
    <source>
        <dbReference type="ARBA" id="ARBA00022741"/>
    </source>
</evidence>
<dbReference type="EC" id="2.7.1.71" evidence="3"/>
<evidence type="ECO:0000256" key="5">
    <source>
        <dbReference type="ARBA" id="ARBA00022679"/>
    </source>
</evidence>
<dbReference type="AlphaFoldDB" id="A0A9D1Y168"/>
<dbReference type="GO" id="GO:0008652">
    <property type="term" value="P:amino acid biosynthetic process"/>
    <property type="evidence" value="ECO:0007669"/>
    <property type="project" value="UniProtKB-KW"/>
</dbReference>
<keyword evidence="8" id="KW-0067">ATP-binding</keyword>
<feature type="non-terminal residue" evidence="11">
    <location>
        <position position="1"/>
    </location>
</feature>
<gene>
    <name evidence="11" type="ORF">H9846_07525</name>
</gene>
<dbReference type="CDD" id="cd00464">
    <property type="entry name" value="SK"/>
    <property type="match status" value="1"/>
</dbReference>
<evidence type="ECO:0000256" key="9">
    <source>
        <dbReference type="ARBA" id="ARBA00023141"/>
    </source>
</evidence>
<dbReference type="InterPro" id="IPR027417">
    <property type="entry name" value="P-loop_NTPase"/>
</dbReference>
<dbReference type="SUPFAM" id="SSF52540">
    <property type="entry name" value="P-loop containing nucleoside triphosphate hydrolases"/>
    <property type="match status" value="1"/>
</dbReference>
<comment type="pathway">
    <text evidence="1">Metabolic intermediate biosynthesis; chorismate biosynthesis; chorismate from D-erythrose 4-phosphate and phosphoenolpyruvate: step 5/7.</text>
</comment>
<dbReference type="InterPro" id="IPR000623">
    <property type="entry name" value="Shikimate_kinase/TSH1"/>
</dbReference>
<dbReference type="InterPro" id="IPR031322">
    <property type="entry name" value="Shikimate/glucono_kinase"/>
</dbReference>
<name>A0A9D1Y168_9FIRM</name>
<reference evidence="11" key="2">
    <citation type="submission" date="2021-04" db="EMBL/GenBank/DDBJ databases">
        <authorList>
            <person name="Gilroy R."/>
        </authorList>
    </citation>
    <scope>NUCLEOTIDE SEQUENCE</scope>
    <source>
        <strain evidence="11">ChiHecec2B26-7398</strain>
    </source>
</reference>
<reference evidence="11" key="1">
    <citation type="journal article" date="2021" name="PeerJ">
        <title>Extensive microbial diversity within the chicken gut microbiome revealed by metagenomics and culture.</title>
        <authorList>
            <person name="Gilroy R."/>
            <person name="Ravi A."/>
            <person name="Getino M."/>
            <person name="Pursley I."/>
            <person name="Horton D.L."/>
            <person name="Alikhan N.F."/>
            <person name="Baker D."/>
            <person name="Gharbi K."/>
            <person name="Hall N."/>
            <person name="Watson M."/>
            <person name="Adriaenssens E.M."/>
            <person name="Foster-Nyarko E."/>
            <person name="Jarju S."/>
            <person name="Secka A."/>
            <person name="Antonio M."/>
            <person name="Oren A."/>
            <person name="Chaudhuri R.R."/>
            <person name="La Ragione R."/>
            <person name="Hildebrand F."/>
            <person name="Pallen M.J."/>
        </authorList>
    </citation>
    <scope>NUCLEOTIDE SEQUENCE</scope>
    <source>
        <strain evidence="11">ChiHecec2B26-7398</strain>
    </source>
</reference>
<dbReference type="Proteomes" id="UP000886751">
    <property type="component" value="Unassembled WGS sequence"/>
</dbReference>
<dbReference type="GO" id="GO:0009073">
    <property type="term" value="P:aromatic amino acid family biosynthetic process"/>
    <property type="evidence" value="ECO:0007669"/>
    <property type="project" value="UniProtKB-KW"/>
</dbReference>
<dbReference type="Gene3D" id="3.40.50.300">
    <property type="entry name" value="P-loop containing nucleotide triphosphate hydrolases"/>
    <property type="match status" value="1"/>
</dbReference>
<evidence type="ECO:0000256" key="1">
    <source>
        <dbReference type="ARBA" id="ARBA00004842"/>
    </source>
</evidence>
<dbReference type="Pfam" id="PF01202">
    <property type="entry name" value="SKI"/>
    <property type="match status" value="1"/>
</dbReference>
<keyword evidence="6" id="KW-0547">Nucleotide-binding</keyword>
<evidence type="ECO:0000256" key="7">
    <source>
        <dbReference type="ARBA" id="ARBA00022777"/>
    </source>
</evidence>
<keyword evidence="9" id="KW-0057">Aromatic amino acid biosynthesis</keyword>
<evidence type="ECO:0000313" key="11">
    <source>
        <dbReference type="EMBL" id="HIX95293.1"/>
    </source>
</evidence>
<protein>
    <recommendedName>
        <fullName evidence="3">shikimate kinase</fullName>
        <ecNumber evidence="3">2.7.1.71</ecNumber>
    </recommendedName>
</protein>
<evidence type="ECO:0000256" key="3">
    <source>
        <dbReference type="ARBA" id="ARBA00012154"/>
    </source>
</evidence>
<evidence type="ECO:0000256" key="4">
    <source>
        <dbReference type="ARBA" id="ARBA00022605"/>
    </source>
</evidence>
<dbReference type="PROSITE" id="PS01128">
    <property type="entry name" value="SHIKIMATE_KINASE"/>
    <property type="match status" value="1"/>
</dbReference>
<comment type="caution">
    <text evidence="11">The sequence shown here is derived from an EMBL/GenBank/DDBJ whole genome shotgun (WGS) entry which is preliminary data.</text>
</comment>
<organism evidence="11 12">
    <name type="scientific">Candidatus Gemmiger excrementipullorum</name>
    <dbReference type="NCBI Taxonomy" id="2838610"/>
    <lineage>
        <taxon>Bacteria</taxon>
        <taxon>Bacillati</taxon>
        <taxon>Bacillota</taxon>
        <taxon>Clostridia</taxon>
        <taxon>Eubacteriales</taxon>
        <taxon>Gemmiger</taxon>
    </lineage>
</organism>
<dbReference type="InterPro" id="IPR023000">
    <property type="entry name" value="Shikimate_kinase_CS"/>
</dbReference>
<comment type="catalytic activity">
    <reaction evidence="10">
        <text>shikimate + ATP = 3-phosphoshikimate + ADP + H(+)</text>
        <dbReference type="Rhea" id="RHEA:13121"/>
        <dbReference type="ChEBI" id="CHEBI:15378"/>
        <dbReference type="ChEBI" id="CHEBI:30616"/>
        <dbReference type="ChEBI" id="CHEBI:36208"/>
        <dbReference type="ChEBI" id="CHEBI:145989"/>
        <dbReference type="ChEBI" id="CHEBI:456216"/>
        <dbReference type="EC" id="2.7.1.71"/>
    </reaction>
</comment>
<dbReference type="GO" id="GO:0004765">
    <property type="term" value="F:shikimate kinase activity"/>
    <property type="evidence" value="ECO:0007669"/>
    <property type="project" value="UniProtKB-EC"/>
</dbReference>